<evidence type="ECO:0000256" key="3">
    <source>
        <dbReference type="ARBA" id="ARBA00022801"/>
    </source>
</evidence>
<evidence type="ECO:0000256" key="5">
    <source>
        <dbReference type="PROSITE-ProRule" id="PRU01240"/>
    </source>
</evidence>
<dbReference type="PANTHER" id="PTHR43806:SF11">
    <property type="entry name" value="CEREVISIN-RELATED"/>
    <property type="match status" value="1"/>
</dbReference>
<dbReference type="PROSITE" id="PS51892">
    <property type="entry name" value="SUBTILASE"/>
    <property type="match status" value="1"/>
</dbReference>
<keyword evidence="2 5" id="KW-0645">Protease</keyword>
<evidence type="ECO:0000256" key="4">
    <source>
        <dbReference type="ARBA" id="ARBA00022825"/>
    </source>
</evidence>
<name>A0A4R6YJW1_9GAMM</name>
<accession>A0A4R6YJW1</accession>
<proteinExistence type="inferred from homology"/>
<evidence type="ECO:0000256" key="1">
    <source>
        <dbReference type="ARBA" id="ARBA00011073"/>
    </source>
</evidence>
<evidence type="ECO:0000256" key="2">
    <source>
        <dbReference type="ARBA" id="ARBA00022670"/>
    </source>
</evidence>
<feature type="active site" description="Charge relay system" evidence="5">
    <location>
        <position position="632"/>
    </location>
</feature>
<dbReference type="EMBL" id="SNZH01000025">
    <property type="protein sequence ID" value="TDR37339.1"/>
    <property type="molecule type" value="Genomic_DNA"/>
</dbReference>
<keyword evidence="3 5" id="KW-0378">Hydrolase</keyword>
<sequence length="977" mass="102905">MLPSWIRTVIVLVLLVVAFPSSAYVLPPTLIPPAPRAEDVVGFEIPYGECDLFYGSETPIPVTQSGMTIKAVVPSIHQTNIAFCLFGNGVARYQTRAFPPGAYTFQIDRTYTGFLGNQIVETIAAIPFTVTGSPPQEVPIPALGAPALALLTLGLFLLSRKRLAPFLCLALLLTGQDASAQTYAPNVVQLLVRADVGDPSSDDVLNYLNSSPRSPKPPIANLDVGNPTGARYLLQQRAEGDFLDYLNANPQSSRAKLERYLIVEYPTGTNLTTVISTLSAEPQVLHISKPLPIRFSSAVLIGYGFGGEPPLTLATPDQYARVQLNIDSAWARAGGYALVGLADNGLATTHPSLRQFSATGQYLGGNFIPVASYDIGSRPVADDANVDEAEPSVTFGGNGCPHDGNGHAVASYAGHGTHVAGLVAANSDGQIKGTCKNCGLAMFRVSRYVCAAPPVTDVFPDVNSEQIPAALTYLTDLGVQVLNQSFGFQAPYTDLCYSAPQEAFCVALAHAASKQVMMVAASGNWRQEIDFPASDSRVVAAGGIQESHTLWDESPGTLTNCPQVGSNSECGSNYAKAPDPSNERADQELVAGSARIWSLTYPNMTWNPIIKCGDNYPGPGYAGGQGLCTGTSMSSPEISGVSGILRSVNPLVAPSTPTVVSGQGGIRTVLAQNTYQALAGIPKSNQLGFGYPNTEAAVKRMLGKVAGAAIKNRVTPLFRMKSTGASDYADTTSPQFALALRYAVASYTSDGPTVPGYSAFPYEAGTTPPPIPKAAAYVLTTEYTPRASYPPLRPLYMMSKGRVWPSGCNPDVPPCVVNAADYTLMATVSDVEQAHAGGYELRTIQGYVYSPCSPEPSCIPPGAQKLWRACKTAASDCAVFLESERSTFEANGYTSAYPAASSKLLGYAYGSTDSDGDGLVDGFEHVVGTNPLMSDSDGIGFGDAMAFPMVGLQVSDPCLGAGSVNCPGEKIFANGFQ</sequence>
<comment type="similarity">
    <text evidence="1 5">Belongs to the peptidase S8 family.</text>
</comment>
<reference evidence="7 8" key="1">
    <citation type="submission" date="2019-03" db="EMBL/GenBank/DDBJ databases">
        <title>Genomic Encyclopedia of Type Strains, Phase IV (KMG-IV): sequencing the most valuable type-strain genomes for metagenomic binning, comparative biology and taxonomic classification.</title>
        <authorList>
            <person name="Goeker M."/>
        </authorList>
    </citation>
    <scope>NUCLEOTIDE SEQUENCE [LARGE SCALE GENOMIC DNA]</scope>
    <source>
        <strain evidence="7 8">DSM 21667</strain>
    </source>
</reference>
<dbReference type="GO" id="GO:0006508">
    <property type="term" value="P:proteolysis"/>
    <property type="evidence" value="ECO:0007669"/>
    <property type="project" value="UniProtKB-KW"/>
</dbReference>
<feature type="domain" description="Peptidase S8/S53" evidence="6">
    <location>
        <begin position="338"/>
        <end position="686"/>
    </location>
</feature>
<evidence type="ECO:0000313" key="7">
    <source>
        <dbReference type="EMBL" id="TDR37339.1"/>
    </source>
</evidence>
<evidence type="ECO:0000313" key="8">
    <source>
        <dbReference type="Proteomes" id="UP000295293"/>
    </source>
</evidence>
<keyword evidence="4 5" id="KW-0720">Serine protease</keyword>
<dbReference type="PROSITE" id="PS00138">
    <property type="entry name" value="SUBTILASE_SER"/>
    <property type="match status" value="1"/>
</dbReference>
<feature type="active site" description="Charge relay system" evidence="5">
    <location>
        <position position="343"/>
    </location>
</feature>
<dbReference type="PRINTS" id="PR00723">
    <property type="entry name" value="SUBTILISIN"/>
</dbReference>
<dbReference type="InterPro" id="IPR023828">
    <property type="entry name" value="Peptidase_S8_Ser-AS"/>
</dbReference>
<dbReference type="AlphaFoldDB" id="A0A4R6YJW1"/>
<evidence type="ECO:0000259" key="6">
    <source>
        <dbReference type="Pfam" id="PF00082"/>
    </source>
</evidence>
<dbReference type="InterPro" id="IPR000209">
    <property type="entry name" value="Peptidase_S8/S53_dom"/>
</dbReference>
<dbReference type="Proteomes" id="UP000295293">
    <property type="component" value="Unassembled WGS sequence"/>
</dbReference>
<dbReference type="GO" id="GO:0004252">
    <property type="term" value="F:serine-type endopeptidase activity"/>
    <property type="evidence" value="ECO:0007669"/>
    <property type="project" value="UniProtKB-UniRule"/>
</dbReference>
<dbReference type="InterPro" id="IPR022398">
    <property type="entry name" value="Peptidase_S8_His-AS"/>
</dbReference>
<gene>
    <name evidence="7" type="ORF">DFR29_1251</name>
</gene>
<dbReference type="Gene3D" id="3.40.50.200">
    <property type="entry name" value="Peptidase S8/S53 domain"/>
    <property type="match status" value="1"/>
</dbReference>
<dbReference type="InterPro" id="IPR050131">
    <property type="entry name" value="Peptidase_S8_subtilisin-like"/>
</dbReference>
<feature type="active site" description="Charge relay system" evidence="5">
    <location>
        <position position="415"/>
    </location>
</feature>
<keyword evidence="8" id="KW-1185">Reference proteome</keyword>
<protein>
    <submittedName>
        <fullName evidence="7">Subtilase family protein</fullName>
    </submittedName>
</protein>
<dbReference type="InterPro" id="IPR015500">
    <property type="entry name" value="Peptidase_S8_subtilisin-rel"/>
</dbReference>
<comment type="caution">
    <text evidence="7">The sequence shown here is derived from an EMBL/GenBank/DDBJ whole genome shotgun (WGS) entry which is preliminary data.</text>
</comment>
<dbReference type="PROSITE" id="PS00137">
    <property type="entry name" value="SUBTILASE_HIS"/>
    <property type="match status" value="1"/>
</dbReference>
<dbReference type="Pfam" id="PF00082">
    <property type="entry name" value="Peptidase_S8"/>
    <property type="match status" value="1"/>
</dbReference>
<dbReference type="SUPFAM" id="SSF52743">
    <property type="entry name" value="Subtilisin-like"/>
    <property type="match status" value="1"/>
</dbReference>
<organism evidence="7 8">
    <name type="scientific">Tahibacter aquaticus</name>
    <dbReference type="NCBI Taxonomy" id="520092"/>
    <lineage>
        <taxon>Bacteria</taxon>
        <taxon>Pseudomonadati</taxon>
        <taxon>Pseudomonadota</taxon>
        <taxon>Gammaproteobacteria</taxon>
        <taxon>Lysobacterales</taxon>
        <taxon>Rhodanobacteraceae</taxon>
        <taxon>Tahibacter</taxon>
    </lineage>
</organism>
<dbReference type="InterPro" id="IPR036852">
    <property type="entry name" value="Peptidase_S8/S53_dom_sf"/>
</dbReference>
<dbReference type="PANTHER" id="PTHR43806">
    <property type="entry name" value="PEPTIDASE S8"/>
    <property type="match status" value="1"/>
</dbReference>